<dbReference type="EMBL" id="BMRE01000002">
    <property type="protein sequence ID" value="GGU21589.1"/>
    <property type="molecule type" value="Genomic_DNA"/>
</dbReference>
<evidence type="ECO:0000313" key="1">
    <source>
        <dbReference type="EMBL" id="GGU21589.1"/>
    </source>
</evidence>
<dbReference type="InterPro" id="IPR007636">
    <property type="entry name" value="Restrct_endonuc_II_XhoI"/>
</dbReference>
<name>A0ABQ2UCE9_9PSEU</name>
<proteinExistence type="predicted"/>
<comment type="caution">
    <text evidence="1">The sequence shown here is derived from an EMBL/GenBank/DDBJ whole genome shotgun (WGS) entry which is preliminary data.</text>
</comment>
<dbReference type="Proteomes" id="UP000649573">
    <property type="component" value="Unassembled WGS sequence"/>
</dbReference>
<dbReference type="Pfam" id="PF04555">
    <property type="entry name" value="XhoI"/>
    <property type="match status" value="1"/>
</dbReference>
<organism evidence="1 2">
    <name type="scientific">Lentzea flava</name>
    <dbReference type="NCBI Taxonomy" id="103732"/>
    <lineage>
        <taxon>Bacteria</taxon>
        <taxon>Bacillati</taxon>
        <taxon>Actinomycetota</taxon>
        <taxon>Actinomycetes</taxon>
        <taxon>Pseudonocardiales</taxon>
        <taxon>Pseudonocardiaceae</taxon>
        <taxon>Lentzea</taxon>
    </lineage>
</organism>
<accession>A0ABQ2UCE9</accession>
<sequence>MEASPHDPVERALLAFWAQKDKQQQDAKRTQGGTRDSVTGGRHLNALQDLLLGEFVAAGFPASMIFTSTAKRVLPGWFRPTKSWDLAVIHGDHIVGLVELKSQVGSLGNNANNRAEEAIGNAIDVRYACKNKLLGPTQPWLAYVFVTEDEPSIHEASSRRTNSHYPQRSLFTPREPGGISYVERLAIMGRELVREDLYQAVWIMITADPRKRQFSYRDVADEVGHRNFRLAVRKFSAGLGYKAGVNGDLILGQGDQASLFA</sequence>
<protein>
    <submittedName>
        <fullName evidence="1">Type-2 restriction enzyme</fullName>
    </submittedName>
</protein>
<gene>
    <name evidence="1" type="ORF">GCM10010178_12290</name>
</gene>
<keyword evidence="2" id="KW-1185">Reference proteome</keyword>
<reference evidence="2" key="1">
    <citation type="journal article" date="2019" name="Int. J. Syst. Evol. Microbiol.">
        <title>The Global Catalogue of Microorganisms (GCM) 10K type strain sequencing project: providing services to taxonomists for standard genome sequencing and annotation.</title>
        <authorList>
            <consortium name="The Broad Institute Genomics Platform"/>
            <consortium name="The Broad Institute Genome Sequencing Center for Infectious Disease"/>
            <person name="Wu L."/>
            <person name="Ma J."/>
        </authorList>
    </citation>
    <scope>NUCLEOTIDE SEQUENCE [LARGE SCALE GENOMIC DNA]</scope>
    <source>
        <strain evidence="2">JCM 3296</strain>
    </source>
</reference>
<evidence type="ECO:0000313" key="2">
    <source>
        <dbReference type="Proteomes" id="UP000649573"/>
    </source>
</evidence>
<dbReference type="RefSeq" id="WP_189252546.1">
    <property type="nucleotide sequence ID" value="NZ_BMRE01000002.1"/>
</dbReference>